<dbReference type="RefSeq" id="WP_258499597.1">
    <property type="nucleotide sequence ID" value="NZ_JANSKA010000006.1"/>
</dbReference>
<reference evidence="2 3" key="1">
    <citation type="submission" date="2022-08" db="EMBL/GenBank/DDBJ databases">
        <title>Tractidigestivibacter montrealensis type strain KD21.</title>
        <authorList>
            <person name="Diop K."/>
            <person name="Richard C."/>
            <person name="Routy B."/>
        </authorList>
    </citation>
    <scope>NUCLEOTIDE SEQUENCE [LARGE SCALE GENOMIC DNA]</scope>
    <source>
        <strain evidence="2 3">KD21</strain>
    </source>
</reference>
<gene>
    <name evidence="2" type="ORF">NVS32_09440</name>
</gene>
<protein>
    <submittedName>
        <fullName evidence="2">M48 family metallopeptidase</fullName>
    </submittedName>
</protein>
<dbReference type="PANTHER" id="PTHR30399:SF1">
    <property type="entry name" value="UTP PYROPHOSPHATASE"/>
    <property type="match status" value="1"/>
</dbReference>
<dbReference type="Proteomes" id="UP001204320">
    <property type="component" value="Unassembled WGS sequence"/>
</dbReference>
<organism evidence="2 3">
    <name type="scientific">Tractidigestivibacter montrealensis</name>
    <dbReference type="NCBI Taxonomy" id="2972466"/>
    <lineage>
        <taxon>Bacteria</taxon>
        <taxon>Bacillati</taxon>
        <taxon>Actinomycetota</taxon>
        <taxon>Coriobacteriia</taxon>
        <taxon>Coriobacteriales</taxon>
        <taxon>Atopobiaceae</taxon>
        <taxon>Tractidigestivibacter</taxon>
    </lineage>
</organism>
<dbReference type="Gene3D" id="3.30.2010.10">
    <property type="entry name" value="Metalloproteases ('zincins'), catalytic domain"/>
    <property type="match status" value="1"/>
</dbReference>
<dbReference type="CDD" id="cd07344">
    <property type="entry name" value="M48_yhfN_like"/>
    <property type="match status" value="1"/>
</dbReference>
<sequence length="232" mass="26836">MQLVVSDVAVEVTRKDIKNMHLRVQPPDGRVVLSAPYSVSDAAIDGFVASKLAWIRKQQTDIASQKRQTQREGVTGETMYVWGKQCFLTVVEGRGYSVDIAGQDAILTVRAGSSFEQREAHMREWYRKQLQNETERRLPVWEERTGLFCAEWKTKYMKTRWGSCNPGVRRIWLNVQLAKHPVACLDYVILHELAHFVERSHGPKFVAVLDEYMPTWRSVRKELNNGPLDYIR</sequence>
<evidence type="ECO:0000313" key="3">
    <source>
        <dbReference type="Proteomes" id="UP001204320"/>
    </source>
</evidence>
<dbReference type="InterPro" id="IPR053136">
    <property type="entry name" value="UTP_pyrophosphatase-like"/>
</dbReference>
<dbReference type="Pfam" id="PF01863">
    <property type="entry name" value="YgjP-like"/>
    <property type="match status" value="1"/>
</dbReference>
<dbReference type="InterPro" id="IPR002725">
    <property type="entry name" value="YgjP-like_metallopeptidase"/>
</dbReference>
<dbReference type="PANTHER" id="PTHR30399">
    <property type="entry name" value="UNCHARACTERIZED PROTEIN YGJP"/>
    <property type="match status" value="1"/>
</dbReference>
<feature type="domain" description="YgjP-like metallopeptidase" evidence="1">
    <location>
        <begin position="21"/>
        <end position="225"/>
    </location>
</feature>
<proteinExistence type="predicted"/>
<dbReference type="EMBL" id="JANSKA010000006">
    <property type="protein sequence ID" value="MCR9037169.1"/>
    <property type="molecule type" value="Genomic_DNA"/>
</dbReference>
<comment type="caution">
    <text evidence="2">The sequence shown here is derived from an EMBL/GenBank/DDBJ whole genome shotgun (WGS) entry which is preliminary data.</text>
</comment>
<evidence type="ECO:0000259" key="1">
    <source>
        <dbReference type="Pfam" id="PF01863"/>
    </source>
</evidence>
<accession>A0ABT1ZAC6</accession>
<evidence type="ECO:0000313" key="2">
    <source>
        <dbReference type="EMBL" id="MCR9037169.1"/>
    </source>
</evidence>
<keyword evidence="3" id="KW-1185">Reference proteome</keyword>
<name>A0ABT1ZAC6_9ACTN</name>